<accession>A0A3P6PT17</accession>
<reference evidence="1 2" key="1">
    <citation type="submission" date="2018-11" db="EMBL/GenBank/DDBJ databases">
        <authorList>
            <consortium name="Pathogen Informatics"/>
        </authorList>
    </citation>
    <scope>NUCLEOTIDE SEQUENCE [LARGE SCALE GENOMIC DNA]</scope>
</reference>
<dbReference type="AlphaFoldDB" id="A0A3P6PT17"/>
<dbReference type="Proteomes" id="UP000267096">
    <property type="component" value="Unassembled WGS sequence"/>
</dbReference>
<name>A0A3P6PT17_ANISI</name>
<protein>
    <submittedName>
        <fullName evidence="1">Uncharacterized protein</fullName>
    </submittedName>
</protein>
<gene>
    <name evidence="1" type="ORF">ASIM_LOCUS4519</name>
</gene>
<dbReference type="EMBL" id="UYRR01007953">
    <property type="protein sequence ID" value="VDK23994.1"/>
    <property type="molecule type" value="Genomic_DNA"/>
</dbReference>
<organism evidence="1 2">
    <name type="scientific">Anisakis simplex</name>
    <name type="common">Herring worm</name>
    <dbReference type="NCBI Taxonomy" id="6269"/>
    <lineage>
        <taxon>Eukaryota</taxon>
        <taxon>Metazoa</taxon>
        <taxon>Ecdysozoa</taxon>
        <taxon>Nematoda</taxon>
        <taxon>Chromadorea</taxon>
        <taxon>Rhabditida</taxon>
        <taxon>Spirurina</taxon>
        <taxon>Ascaridomorpha</taxon>
        <taxon>Ascaridoidea</taxon>
        <taxon>Anisakidae</taxon>
        <taxon>Anisakis</taxon>
        <taxon>Anisakis simplex complex</taxon>
    </lineage>
</organism>
<evidence type="ECO:0000313" key="2">
    <source>
        <dbReference type="Proteomes" id="UP000267096"/>
    </source>
</evidence>
<keyword evidence="2" id="KW-1185">Reference proteome</keyword>
<sequence>MEDLIASLERDMPSTFFDVNNGPSPGNDHFSDNDNDGNFTLEPICLPSHHKQEQQQACKDNTPVWSQQPSTQFAVHQTSHLDQSTINHVDAMPTQVPNVDRHISAIDAVQSSFERPISLSSSAPSRFIPSKQNSLVDETKLQSVMWTDLSSESPANLEVSFKSALQILKFHTVWNRLS</sequence>
<evidence type="ECO:0000313" key="1">
    <source>
        <dbReference type="EMBL" id="VDK23994.1"/>
    </source>
</evidence>
<proteinExistence type="predicted"/>